<dbReference type="InterPro" id="IPR036627">
    <property type="entry name" value="CobW-likC_sf"/>
</dbReference>
<dbReference type="GO" id="GO:0016787">
    <property type="term" value="F:hydrolase activity"/>
    <property type="evidence" value="ECO:0007669"/>
    <property type="project" value="UniProtKB-KW"/>
</dbReference>
<feature type="domain" description="CobW C-terminal" evidence="7">
    <location>
        <begin position="207"/>
        <end position="260"/>
    </location>
</feature>
<dbReference type="CDD" id="cd03112">
    <property type="entry name" value="CobW-like"/>
    <property type="match status" value="1"/>
</dbReference>
<comment type="catalytic activity">
    <reaction evidence="5">
        <text>GTP + H2O = GDP + phosphate + H(+)</text>
        <dbReference type="Rhea" id="RHEA:19669"/>
        <dbReference type="ChEBI" id="CHEBI:15377"/>
        <dbReference type="ChEBI" id="CHEBI:15378"/>
        <dbReference type="ChEBI" id="CHEBI:37565"/>
        <dbReference type="ChEBI" id="CHEBI:43474"/>
        <dbReference type="ChEBI" id="CHEBI:58189"/>
    </reaction>
    <physiologicalReaction direction="left-to-right" evidence="5">
        <dbReference type="Rhea" id="RHEA:19670"/>
    </physiologicalReaction>
</comment>
<evidence type="ECO:0000259" key="7">
    <source>
        <dbReference type="Pfam" id="PF07683"/>
    </source>
</evidence>
<evidence type="ECO:0000256" key="3">
    <source>
        <dbReference type="ARBA" id="ARBA00023186"/>
    </source>
</evidence>
<dbReference type="InterPro" id="IPR027417">
    <property type="entry name" value="P-loop_NTPase"/>
</dbReference>
<comment type="similarity">
    <text evidence="4">Belongs to the SIMIBI class G3E GTPase family. ZNG1 subfamily.</text>
</comment>
<evidence type="ECO:0000256" key="4">
    <source>
        <dbReference type="ARBA" id="ARBA00034320"/>
    </source>
</evidence>
<evidence type="ECO:0000256" key="2">
    <source>
        <dbReference type="ARBA" id="ARBA00022801"/>
    </source>
</evidence>
<organism evidence="8">
    <name type="scientific">marine metagenome</name>
    <dbReference type="NCBI Taxonomy" id="408172"/>
    <lineage>
        <taxon>unclassified sequences</taxon>
        <taxon>metagenomes</taxon>
        <taxon>ecological metagenomes</taxon>
    </lineage>
</organism>
<protein>
    <recommendedName>
        <fullName evidence="9">CobW/HypB/UreG nucleotide-binding domain-containing protein</fullName>
    </recommendedName>
</protein>
<feature type="non-terminal residue" evidence="8">
    <location>
        <position position="261"/>
    </location>
</feature>
<dbReference type="GO" id="GO:0005737">
    <property type="term" value="C:cytoplasm"/>
    <property type="evidence" value="ECO:0007669"/>
    <property type="project" value="TreeGrafter"/>
</dbReference>
<dbReference type="InterPro" id="IPR011629">
    <property type="entry name" value="CobW-like_C"/>
</dbReference>
<name>A0A382YRX8_9ZZZZ</name>
<dbReference type="PANTHER" id="PTHR13748">
    <property type="entry name" value="COBW-RELATED"/>
    <property type="match status" value="1"/>
</dbReference>
<dbReference type="InterPro" id="IPR051316">
    <property type="entry name" value="Zinc-reg_GTPase_activator"/>
</dbReference>
<dbReference type="EMBL" id="UINC01178031">
    <property type="protein sequence ID" value="SVD85973.1"/>
    <property type="molecule type" value="Genomic_DNA"/>
</dbReference>
<dbReference type="AlphaFoldDB" id="A0A382YRX8"/>
<keyword evidence="3" id="KW-0143">Chaperone</keyword>
<dbReference type="Gene3D" id="3.40.50.300">
    <property type="entry name" value="P-loop containing nucleotide triphosphate hydrolases"/>
    <property type="match status" value="1"/>
</dbReference>
<evidence type="ECO:0000256" key="5">
    <source>
        <dbReference type="ARBA" id="ARBA00049117"/>
    </source>
</evidence>
<sequence>LNHILKNKHGKRIAVIENEFGDIDIDSNFIIGKSDEIFEMKNGCICCSVRSDLIETLNRLMNRQDKFDYVVIEGTGLASPGPVAQAFLLENEINQSLFLDGIITLIDSKNAWNHLKDVEVAWEQIAFSHVLLLNKSDLVSHEELKNLEDHVRGINPTAKLFNTKNAQIDLNHLIDIGGFDLSNVNLSDNEFLDHGLHDNHHEHESEITSVSIACSGTIDPDKFNHWLRMLLIMEGMDVFRSKGILNANNSDKRYIFQSVYM</sequence>
<keyword evidence="1" id="KW-0547">Nucleotide-binding</keyword>
<reference evidence="8" key="1">
    <citation type="submission" date="2018-05" db="EMBL/GenBank/DDBJ databases">
        <authorList>
            <person name="Lanie J.A."/>
            <person name="Ng W.-L."/>
            <person name="Kazmierczak K.M."/>
            <person name="Andrzejewski T.M."/>
            <person name="Davidsen T.M."/>
            <person name="Wayne K.J."/>
            <person name="Tettelin H."/>
            <person name="Glass J.I."/>
            <person name="Rusch D."/>
            <person name="Podicherti R."/>
            <person name="Tsui H.-C.T."/>
            <person name="Winkler M.E."/>
        </authorList>
    </citation>
    <scope>NUCLEOTIDE SEQUENCE</scope>
</reference>
<dbReference type="Pfam" id="PF07683">
    <property type="entry name" value="CobW_C"/>
    <property type="match status" value="1"/>
</dbReference>
<feature type="domain" description="CobW/HypB/UreG nucleotide-binding" evidence="6">
    <location>
        <begin position="1"/>
        <end position="161"/>
    </location>
</feature>
<evidence type="ECO:0008006" key="9">
    <source>
        <dbReference type="Google" id="ProtNLM"/>
    </source>
</evidence>
<dbReference type="Gene3D" id="3.30.1220.10">
    <property type="entry name" value="CobW-like, C-terminal domain"/>
    <property type="match status" value="1"/>
</dbReference>
<gene>
    <name evidence="8" type="ORF">METZ01_LOCUS438827</name>
</gene>
<dbReference type="SUPFAM" id="SSF52540">
    <property type="entry name" value="P-loop containing nucleoside triphosphate hydrolases"/>
    <property type="match status" value="1"/>
</dbReference>
<proteinExistence type="inferred from homology"/>
<dbReference type="Pfam" id="PF02492">
    <property type="entry name" value="cobW"/>
    <property type="match status" value="1"/>
</dbReference>
<evidence type="ECO:0000256" key="1">
    <source>
        <dbReference type="ARBA" id="ARBA00022741"/>
    </source>
</evidence>
<evidence type="ECO:0000313" key="8">
    <source>
        <dbReference type="EMBL" id="SVD85973.1"/>
    </source>
</evidence>
<feature type="non-terminal residue" evidence="8">
    <location>
        <position position="1"/>
    </location>
</feature>
<evidence type="ECO:0000259" key="6">
    <source>
        <dbReference type="Pfam" id="PF02492"/>
    </source>
</evidence>
<dbReference type="SUPFAM" id="SSF90002">
    <property type="entry name" value="Hypothetical protein YjiA, C-terminal domain"/>
    <property type="match status" value="1"/>
</dbReference>
<accession>A0A382YRX8</accession>
<keyword evidence="2" id="KW-0378">Hydrolase</keyword>
<dbReference type="InterPro" id="IPR003495">
    <property type="entry name" value="CobW/HypB/UreG_nucleotide-bd"/>
</dbReference>
<dbReference type="GO" id="GO:0000166">
    <property type="term" value="F:nucleotide binding"/>
    <property type="evidence" value="ECO:0007669"/>
    <property type="project" value="UniProtKB-KW"/>
</dbReference>
<dbReference type="PANTHER" id="PTHR13748:SF62">
    <property type="entry name" value="COBW DOMAIN-CONTAINING PROTEIN"/>
    <property type="match status" value="1"/>
</dbReference>